<accession>A0A4U5LUY4</accession>
<keyword evidence="3" id="KW-1185">Reference proteome</keyword>
<proteinExistence type="predicted"/>
<feature type="signal peptide" evidence="1">
    <location>
        <begin position="1"/>
        <end position="16"/>
    </location>
</feature>
<protein>
    <submittedName>
        <fullName evidence="2">Uncharacterized protein</fullName>
    </submittedName>
</protein>
<evidence type="ECO:0000313" key="2">
    <source>
        <dbReference type="EMBL" id="TKR59933.1"/>
    </source>
</evidence>
<evidence type="ECO:0000313" key="3">
    <source>
        <dbReference type="Proteomes" id="UP000298663"/>
    </source>
</evidence>
<reference evidence="2 3" key="1">
    <citation type="journal article" date="2015" name="Genome Biol.">
        <title>Comparative genomics of Steinernema reveals deeply conserved gene regulatory networks.</title>
        <authorList>
            <person name="Dillman A.R."/>
            <person name="Macchietto M."/>
            <person name="Porter C.F."/>
            <person name="Rogers A."/>
            <person name="Williams B."/>
            <person name="Antoshechkin I."/>
            <person name="Lee M.M."/>
            <person name="Goodwin Z."/>
            <person name="Lu X."/>
            <person name="Lewis E.E."/>
            <person name="Goodrich-Blair H."/>
            <person name="Stock S.P."/>
            <person name="Adams B.J."/>
            <person name="Sternberg P.W."/>
            <person name="Mortazavi A."/>
        </authorList>
    </citation>
    <scope>NUCLEOTIDE SEQUENCE [LARGE SCALE GENOMIC DNA]</scope>
    <source>
        <strain evidence="2 3">ALL</strain>
    </source>
</reference>
<feature type="chain" id="PRO_5020243295" evidence="1">
    <location>
        <begin position="17"/>
        <end position="302"/>
    </location>
</feature>
<name>A0A4U5LUY4_STECR</name>
<dbReference type="Proteomes" id="UP000298663">
    <property type="component" value="Unassembled WGS sequence"/>
</dbReference>
<organism evidence="2 3">
    <name type="scientific">Steinernema carpocapsae</name>
    <name type="common">Entomopathogenic nematode</name>
    <dbReference type="NCBI Taxonomy" id="34508"/>
    <lineage>
        <taxon>Eukaryota</taxon>
        <taxon>Metazoa</taxon>
        <taxon>Ecdysozoa</taxon>
        <taxon>Nematoda</taxon>
        <taxon>Chromadorea</taxon>
        <taxon>Rhabditida</taxon>
        <taxon>Tylenchina</taxon>
        <taxon>Panagrolaimomorpha</taxon>
        <taxon>Strongyloidoidea</taxon>
        <taxon>Steinernematidae</taxon>
        <taxon>Steinernema</taxon>
    </lineage>
</organism>
<gene>
    <name evidence="2" type="ORF">L596_029539</name>
</gene>
<reference evidence="2 3" key="2">
    <citation type="journal article" date="2019" name="G3 (Bethesda)">
        <title>Hybrid Assembly of the Genome of the Entomopathogenic Nematode Steinernema carpocapsae Identifies the X-Chromosome.</title>
        <authorList>
            <person name="Serra L."/>
            <person name="Macchietto M."/>
            <person name="Macias-Munoz A."/>
            <person name="McGill C.J."/>
            <person name="Rodriguez I.M."/>
            <person name="Rodriguez B."/>
            <person name="Murad R."/>
            <person name="Mortazavi A."/>
        </authorList>
    </citation>
    <scope>NUCLEOTIDE SEQUENCE [LARGE SCALE GENOMIC DNA]</scope>
    <source>
        <strain evidence="2 3">ALL</strain>
    </source>
</reference>
<dbReference type="EMBL" id="AZBU02000012">
    <property type="protein sequence ID" value="TKR59933.1"/>
    <property type="molecule type" value="Genomic_DNA"/>
</dbReference>
<sequence>MKSVFVFAALAAVALSSEVQNFDVDINRHPPNIELDMDRHHSNFEVDMDRHRARISRLTSNRHPPNIDMDRHHSNFEVDMDRHRKNFEVDIDRHASNFEVDMDRHVPKFNADEVPMKIETDPVEEPKNVKEEPDFGEVVSVATHIDEDGTEVTSYTYTNGARRVVRKMKKLYNVDTDQPENSDKTKTEVVEPKVPSSIPSYKPFRPIRRPIRIGFVIRKNFKNEKIIKIMKYFHNGKIDISEEPGTAENIAMVEEYYYRFRQHNPVFCMYHAHECQPIYDYPRYPYYRFHYPGLTHGRYIKY</sequence>
<keyword evidence="1" id="KW-0732">Signal</keyword>
<comment type="caution">
    <text evidence="2">The sequence shown here is derived from an EMBL/GenBank/DDBJ whole genome shotgun (WGS) entry which is preliminary data.</text>
</comment>
<dbReference type="OrthoDB" id="8737069at2759"/>
<evidence type="ECO:0000256" key="1">
    <source>
        <dbReference type="SAM" id="SignalP"/>
    </source>
</evidence>
<dbReference type="AlphaFoldDB" id="A0A4U5LUY4"/>